<dbReference type="OrthoDB" id="9795421at2"/>
<accession>A0A5J6ZE71</accession>
<protein>
    <submittedName>
        <fullName evidence="3">Peptidoglycan DD-metalloendopeptidase family protein</fullName>
    </submittedName>
</protein>
<organism evidence="3 4">
    <name type="scientific">Buchnera aphidicola</name>
    <name type="common">Aphis fabae</name>
    <dbReference type="NCBI Taxonomy" id="571430"/>
    <lineage>
        <taxon>Bacteria</taxon>
        <taxon>Pseudomonadati</taxon>
        <taxon>Pseudomonadota</taxon>
        <taxon>Gammaproteobacteria</taxon>
        <taxon>Enterobacterales</taxon>
        <taxon>Erwiniaceae</taxon>
        <taxon>Buchnera</taxon>
    </lineage>
</organism>
<dbReference type="RefSeq" id="WP_158347824.1">
    <property type="nucleotide sequence ID" value="NZ_CP042427.1"/>
</dbReference>
<evidence type="ECO:0000256" key="1">
    <source>
        <dbReference type="ARBA" id="ARBA00038420"/>
    </source>
</evidence>
<dbReference type="InterPro" id="IPR050570">
    <property type="entry name" value="Cell_wall_metabolism_enzyme"/>
</dbReference>
<comment type="similarity">
    <text evidence="1">Belongs to the E.coli NlpD/Haemophilus LppB family.</text>
</comment>
<feature type="domain" description="M23ase beta-sheet core" evidence="2">
    <location>
        <begin position="89"/>
        <end position="181"/>
    </location>
</feature>
<dbReference type="InterPro" id="IPR011055">
    <property type="entry name" value="Dup_hybrid_motif"/>
</dbReference>
<evidence type="ECO:0000313" key="4">
    <source>
        <dbReference type="Proteomes" id="UP000325981"/>
    </source>
</evidence>
<evidence type="ECO:0000313" key="3">
    <source>
        <dbReference type="EMBL" id="QFQ32581.1"/>
    </source>
</evidence>
<dbReference type="GO" id="GO:0009279">
    <property type="term" value="C:cell outer membrane"/>
    <property type="evidence" value="ECO:0007669"/>
    <property type="project" value="TreeGrafter"/>
</dbReference>
<dbReference type="GO" id="GO:0004222">
    <property type="term" value="F:metalloendopeptidase activity"/>
    <property type="evidence" value="ECO:0007669"/>
    <property type="project" value="TreeGrafter"/>
</dbReference>
<dbReference type="InterPro" id="IPR016047">
    <property type="entry name" value="M23ase_b-sheet_dom"/>
</dbReference>
<dbReference type="PANTHER" id="PTHR21666">
    <property type="entry name" value="PEPTIDASE-RELATED"/>
    <property type="match status" value="1"/>
</dbReference>
<dbReference type="AlphaFoldDB" id="A0A5J6ZE71"/>
<dbReference type="EMBL" id="CP042427">
    <property type="protein sequence ID" value="QFQ32581.1"/>
    <property type="molecule type" value="Genomic_DNA"/>
</dbReference>
<dbReference type="GO" id="GO:0032153">
    <property type="term" value="C:cell division site"/>
    <property type="evidence" value="ECO:0007669"/>
    <property type="project" value="TreeGrafter"/>
</dbReference>
<dbReference type="SUPFAM" id="SSF51261">
    <property type="entry name" value="Duplicated hybrid motif"/>
    <property type="match status" value="1"/>
</dbReference>
<name>A0A5J6ZE71_9GAMM</name>
<dbReference type="Gene3D" id="2.70.70.10">
    <property type="entry name" value="Glucose Permease (Domain IIA)"/>
    <property type="match status" value="1"/>
</dbReference>
<dbReference type="Pfam" id="PF01551">
    <property type="entry name" value="Peptidase_M23"/>
    <property type="match status" value="1"/>
</dbReference>
<evidence type="ECO:0000259" key="2">
    <source>
        <dbReference type="Pfam" id="PF01551"/>
    </source>
</evidence>
<dbReference type="CDD" id="cd12797">
    <property type="entry name" value="M23_peptidase"/>
    <property type="match status" value="1"/>
</dbReference>
<gene>
    <name evidence="3" type="ORF">FQV33_01055</name>
</gene>
<sequence>MINTKKINYIIYSDKYKKHILYTSFFNQKLNIINILNKNTFLTEICFFYNPNYNKKNEIVSKKNVVSEHWYWPLKNPYMKFFYNYSINNNGIEISGTQGQSIFSSAKGKVVYIGDIFKSYGKLIIIKHDNNYLSIYGFNKKVFVKLNDQVYANQKISTMGYSNNNLAKLYFDIRFQGTPINLLTLFPNIKLKKH</sequence>
<reference evidence="3 4" key="1">
    <citation type="submission" date="2019-07" db="EMBL/GenBank/DDBJ databases">
        <title>Buchnera limit thermal tolerance of host aphids.</title>
        <authorList>
            <person name="Zhang B."/>
            <person name="Moran N."/>
        </authorList>
    </citation>
    <scope>NUCLEOTIDE SEQUENCE [LARGE SCALE GENOMIC DNA]</scope>
    <source>
        <strain evidence="3 4">Afa-UT1</strain>
    </source>
</reference>
<proteinExistence type="inferred from homology"/>
<dbReference type="Proteomes" id="UP000325981">
    <property type="component" value="Chromosome"/>
</dbReference>
<dbReference type="PANTHER" id="PTHR21666:SF263">
    <property type="entry name" value="MUREIN HYDROLASE ACTIVATOR NLPD"/>
    <property type="match status" value="1"/>
</dbReference>